<evidence type="ECO:0000313" key="2">
    <source>
        <dbReference type="EMBL" id="PMD62591.1"/>
    </source>
</evidence>
<protein>
    <submittedName>
        <fullName evidence="2">Uncharacterized protein</fullName>
    </submittedName>
</protein>
<dbReference type="EMBL" id="KZ613783">
    <property type="protein sequence ID" value="PMD62591.1"/>
    <property type="molecule type" value="Genomic_DNA"/>
</dbReference>
<dbReference type="RefSeq" id="XP_024739495.1">
    <property type="nucleotide sequence ID" value="XM_024872066.1"/>
</dbReference>
<dbReference type="PANTHER" id="PTHR35043:SF7">
    <property type="entry name" value="TRANSCRIPTION FACTOR DOMAIN-CONTAINING PROTEIN"/>
    <property type="match status" value="1"/>
</dbReference>
<dbReference type="Proteomes" id="UP000235371">
    <property type="component" value="Unassembled WGS sequence"/>
</dbReference>
<keyword evidence="1" id="KW-1133">Transmembrane helix</keyword>
<dbReference type="GeneID" id="36580147"/>
<dbReference type="PANTHER" id="PTHR35043">
    <property type="entry name" value="TRANSCRIPTION FACTOR DOMAIN-CONTAINING PROTEIN"/>
    <property type="match status" value="1"/>
</dbReference>
<feature type="transmembrane region" description="Helical" evidence="1">
    <location>
        <begin position="98"/>
        <end position="121"/>
    </location>
</feature>
<organism evidence="2 3">
    <name type="scientific">Hyaloscypha bicolor E</name>
    <dbReference type="NCBI Taxonomy" id="1095630"/>
    <lineage>
        <taxon>Eukaryota</taxon>
        <taxon>Fungi</taxon>
        <taxon>Dikarya</taxon>
        <taxon>Ascomycota</taxon>
        <taxon>Pezizomycotina</taxon>
        <taxon>Leotiomycetes</taxon>
        <taxon>Helotiales</taxon>
        <taxon>Hyaloscyphaceae</taxon>
        <taxon>Hyaloscypha</taxon>
        <taxon>Hyaloscypha bicolor</taxon>
    </lineage>
</organism>
<name>A0A2J6THV9_9HELO</name>
<keyword evidence="3" id="KW-1185">Reference proteome</keyword>
<proteinExistence type="predicted"/>
<dbReference type="AlphaFoldDB" id="A0A2J6THV9"/>
<gene>
    <name evidence="2" type="ORF">K444DRAFT_345799</name>
</gene>
<reference evidence="2 3" key="1">
    <citation type="submission" date="2016-04" db="EMBL/GenBank/DDBJ databases">
        <title>A degradative enzymes factory behind the ericoid mycorrhizal symbiosis.</title>
        <authorList>
            <consortium name="DOE Joint Genome Institute"/>
            <person name="Martino E."/>
            <person name="Morin E."/>
            <person name="Grelet G."/>
            <person name="Kuo A."/>
            <person name="Kohler A."/>
            <person name="Daghino S."/>
            <person name="Barry K."/>
            <person name="Choi C."/>
            <person name="Cichocki N."/>
            <person name="Clum A."/>
            <person name="Copeland A."/>
            <person name="Hainaut M."/>
            <person name="Haridas S."/>
            <person name="Labutti K."/>
            <person name="Lindquist E."/>
            <person name="Lipzen A."/>
            <person name="Khouja H.-R."/>
            <person name="Murat C."/>
            <person name="Ohm R."/>
            <person name="Olson A."/>
            <person name="Spatafora J."/>
            <person name="Veneault-Fourrey C."/>
            <person name="Henrissat B."/>
            <person name="Grigoriev I."/>
            <person name="Martin F."/>
            <person name="Perotto S."/>
        </authorList>
    </citation>
    <scope>NUCLEOTIDE SEQUENCE [LARGE SCALE GENOMIC DNA]</scope>
    <source>
        <strain evidence="2 3">E</strain>
    </source>
</reference>
<sequence>MFPPPNDVVLKDGPRITQHPNGLQHYPYAKIGIALAGTLFGVVHCLAWGFSFPKSVERIVRRSASLYFGLPFVSWPVSFIPTSIFAPGGPGDRLFRVIWYLTLIANVIYAVARLALLVLVLRSLFPPPAGSFVST</sequence>
<dbReference type="InParanoid" id="A0A2J6THV9"/>
<feature type="transmembrane region" description="Helical" evidence="1">
    <location>
        <begin position="31"/>
        <end position="52"/>
    </location>
</feature>
<feature type="transmembrane region" description="Helical" evidence="1">
    <location>
        <begin position="64"/>
        <end position="86"/>
    </location>
</feature>
<evidence type="ECO:0000313" key="3">
    <source>
        <dbReference type="Proteomes" id="UP000235371"/>
    </source>
</evidence>
<keyword evidence="1" id="KW-0812">Transmembrane</keyword>
<evidence type="ECO:0000256" key="1">
    <source>
        <dbReference type="SAM" id="Phobius"/>
    </source>
</evidence>
<accession>A0A2J6THV9</accession>
<dbReference type="OrthoDB" id="9451547at2759"/>
<keyword evidence="1" id="KW-0472">Membrane</keyword>